<organism evidence="1 2">
    <name type="scientific">Lentzea flava</name>
    <dbReference type="NCBI Taxonomy" id="103732"/>
    <lineage>
        <taxon>Bacteria</taxon>
        <taxon>Bacillati</taxon>
        <taxon>Actinomycetota</taxon>
        <taxon>Actinomycetes</taxon>
        <taxon>Pseudonocardiales</taxon>
        <taxon>Pseudonocardiaceae</taxon>
        <taxon>Lentzea</taxon>
    </lineage>
</organism>
<evidence type="ECO:0000313" key="2">
    <source>
        <dbReference type="Proteomes" id="UP000649573"/>
    </source>
</evidence>
<evidence type="ECO:0000313" key="1">
    <source>
        <dbReference type="EMBL" id="GGU47213.1"/>
    </source>
</evidence>
<name>A0ABQ2USD8_9PSEU</name>
<dbReference type="RefSeq" id="WP_189255655.1">
    <property type="nucleotide sequence ID" value="NZ_BMRE01000019.1"/>
</dbReference>
<sequence>MKLVLAVPVRLRSITRIAQIVFAAAASLLCMYLLFGIVGCLVLTAELLWLGWLLLKTAHGE</sequence>
<keyword evidence="2" id="KW-1185">Reference proteome</keyword>
<dbReference type="Proteomes" id="UP000649573">
    <property type="component" value="Unassembled WGS sequence"/>
</dbReference>
<proteinExistence type="predicted"/>
<reference evidence="2" key="1">
    <citation type="journal article" date="2019" name="Int. J. Syst. Evol. Microbiol.">
        <title>The Global Catalogue of Microorganisms (GCM) 10K type strain sequencing project: providing services to taxonomists for standard genome sequencing and annotation.</title>
        <authorList>
            <consortium name="The Broad Institute Genomics Platform"/>
            <consortium name="The Broad Institute Genome Sequencing Center for Infectious Disease"/>
            <person name="Wu L."/>
            <person name="Ma J."/>
        </authorList>
    </citation>
    <scope>NUCLEOTIDE SEQUENCE [LARGE SCALE GENOMIC DNA]</scope>
    <source>
        <strain evidence="2">JCM 3296</strain>
    </source>
</reference>
<dbReference type="EMBL" id="BMRE01000019">
    <property type="protein sequence ID" value="GGU47213.1"/>
    <property type="molecule type" value="Genomic_DNA"/>
</dbReference>
<accession>A0ABQ2USD8</accession>
<gene>
    <name evidence="1" type="ORF">GCM10010178_44730</name>
</gene>
<protein>
    <submittedName>
        <fullName evidence="1">Uncharacterized protein</fullName>
    </submittedName>
</protein>
<comment type="caution">
    <text evidence="1">The sequence shown here is derived from an EMBL/GenBank/DDBJ whole genome shotgun (WGS) entry which is preliminary data.</text>
</comment>